<feature type="compositionally biased region" description="Acidic residues" evidence="2">
    <location>
        <begin position="295"/>
        <end position="326"/>
    </location>
</feature>
<feature type="region of interest" description="Disordered" evidence="2">
    <location>
        <begin position="160"/>
        <end position="234"/>
    </location>
</feature>
<comment type="caution">
    <text evidence="4">The sequence shown here is derived from an EMBL/GenBank/DDBJ whole genome shotgun (WGS) entry which is preliminary data.</text>
</comment>
<keyword evidence="5" id="KW-1185">Reference proteome</keyword>
<dbReference type="Gene3D" id="3.30.890.10">
    <property type="entry name" value="Methyl-cpg-binding Protein 2, Chain A"/>
    <property type="match status" value="1"/>
</dbReference>
<reference evidence="4" key="1">
    <citation type="submission" date="2021-11" db="EMBL/GenBank/DDBJ databases">
        <authorList>
            <consortium name="Genoscope - CEA"/>
            <person name="William W."/>
        </authorList>
    </citation>
    <scope>NUCLEOTIDE SEQUENCE</scope>
</reference>
<evidence type="ECO:0000256" key="1">
    <source>
        <dbReference type="PROSITE-ProRule" id="PRU00267"/>
    </source>
</evidence>
<keyword evidence="1" id="KW-0238">DNA-binding</keyword>
<dbReference type="InterPro" id="IPR036910">
    <property type="entry name" value="HMG_box_dom_sf"/>
</dbReference>
<dbReference type="Proteomes" id="UP000789595">
    <property type="component" value="Unassembled WGS sequence"/>
</dbReference>
<feature type="compositionally biased region" description="Basic and acidic residues" evidence="2">
    <location>
        <begin position="160"/>
        <end position="169"/>
    </location>
</feature>
<dbReference type="OrthoDB" id="10681875at2759"/>
<feature type="compositionally biased region" description="Basic and acidic residues" evidence="2">
    <location>
        <begin position="378"/>
        <end position="399"/>
    </location>
</feature>
<protein>
    <recommendedName>
        <fullName evidence="3">HMG box domain-containing protein</fullName>
    </recommendedName>
</protein>
<dbReference type="GO" id="GO:0003677">
    <property type="term" value="F:DNA binding"/>
    <property type="evidence" value="ECO:0007669"/>
    <property type="project" value="UniProtKB-UniRule"/>
</dbReference>
<feature type="region of interest" description="Disordered" evidence="2">
    <location>
        <begin position="58"/>
        <end position="143"/>
    </location>
</feature>
<proteinExistence type="predicted"/>
<feature type="region of interest" description="Disordered" evidence="2">
    <location>
        <begin position="256"/>
        <end position="399"/>
    </location>
</feature>
<feature type="compositionally biased region" description="Basic and acidic residues" evidence="2">
    <location>
        <begin position="334"/>
        <end position="362"/>
    </location>
</feature>
<gene>
    <name evidence="4" type="ORF">PECAL_6P18990</name>
</gene>
<dbReference type="GO" id="GO:0005634">
    <property type="term" value="C:nucleus"/>
    <property type="evidence" value="ECO:0007669"/>
    <property type="project" value="UniProtKB-UniRule"/>
</dbReference>
<dbReference type="CDD" id="cd00084">
    <property type="entry name" value="HMG-box_SF"/>
    <property type="match status" value="1"/>
</dbReference>
<dbReference type="EMBL" id="CAKKNE010000006">
    <property type="protein sequence ID" value="CAH0380258.1"/>
    <property type="molecule type" value="Genomic_DNA"/>
</dbReference>
<feature type="compositionally biased region" description="Basic and acidic residues" evidence="2">
    <location>
        <begin position="68"/>
        <end position="86"/>
    </location>
</feature>
<evidence type="ECO:0000259" key="3">
    <source>
        <dbReference type="PROSITE" id="PS50118"/>
    </source>
</evidence>
<feature type="DNA-binding region" description="HMG box" evidence="1">
    <location>
        <begin position="108"/>
        <end position="184"/>
    </location>
</feature>
<keyword evidence="1" id="KW-0539">Nucleus</keyword>
<dbReference type="SUPFAM" id="SSF47095">
    <property type="entry name" value="HMG-box"/>
    <property type="match status" value="1"/>
</dbReference>
<evidence type="ECO:0000313" key="5">
    <source>
        <dbReference type="Proteomes" id="UP000789595"/>
    </source>
</evidence>
<dbReference type="InterPro" id="IPR009071">
    <property type="entry name" value="HMG_box_dom"/>
</dbReference>
<sequence length="470" mass="51013">MADKIEIVRLDAEGNVKETLHDDFPAGWSAARTEFGKLRHGEHGTAAAAEGGCLELRVGGVSKMSTKAVEKERKKRPSTKEAGGEKPKKKPAAKKTEDAPAEDDGEPKMKKQTGYMYHNAQNRDSAKAEIEAENPDMPAKEKNQAIMKKLADMWGKLDDAAKQKWKDDAPMVAVKPKKAKKEKKEPSEKRQSTGGKVTDKKALEERMAADGWTKEEKKREGSDHVDKYWLDPKGGKKCRSIVEVARKAYPEFLSEAAKAAPTKKKPAAQKKKKPEPQAGALDDYYLGSKKKDADAEMEEAPAAEEPAAEDAMDEDAPAEEEAEPMETDAPAASHAERALEAEKEDAAKRAAALAEDKAKADEPQIEDDGGAAAAAATADHRAAEAAWDAKERESDDPRAREAWAYRAKAKPMVDAVSVNETPADSSEADAKQAELVRKTWAVAHPPLDGTKAGETIVRTEADVADENVEA</sequence>
<dbReference type="InterPro" id="IPR016177">
    <property type="entry name" value="DNA-bd_dom_sf"/>
</dbReference>
<dbReference type="Gene3D" id="1.10.30.10">
    <property type="entry name" value="High mobility group box domain"/>
    <property type="match status" value="1"/>
</dbReference>
<organism evidence="4 5">
    <name type="scientific">Pelagomonas calceolata</name>
    <dbReference type="NCBI Taxonomy" id="35677"/>
    <lineage>
        <taxon>Eukaryota</taxon>
        <taxon>Sar</taxon>
        <taxon>Stramenopiles</taxon>
        <taxon>Ochrophyta</taxon>
        <taxon>Pelagophyceae</taxon>
        <taxon>Pelagomonadales</taxon>
        <taxon>Pelagomonadaceae</taxon>
        <taxon>Pelagomonas</taxon>
    </lineage>
</organism>
<feature type="compositionally biased region" description="Basic residues" evidence="2">
    <location>
        <begin position="261"/>
        <end position="273"/>
    </location>
</feature>
<feature type="domain" description="HMG box" evidence="3">
    <location>
        <begin position="108"/>
        <end position="184"/>
    </location>
</feature>
<evidence type="ECO:0000256" key="2">
    <source>
        <dbReference type="SAM" id="MobiDB-lite"/>
    </source>
</evidence>
<dbReference type="AlphaFoldDB" id="A0A8J2T364"/>
<dbReference type="SUPFAM" id="SSF54171">
    <property type="entry name" value="DNA-binding domain"/>
    <property type="match status" value="1"/>
</dbReference>
<dbReference type="PROSITE" id="PS50118">
    <property type="entry name" value="HMG_BOX_2"/>
    <property type="match status" value="1"/>
</dbReference>
<feature type="compositionally biased region" description="Basic and acidic residues" evidence="2">
    <location>
        <begin position="182"/>
        <end position="234"/>
    </location>
</feature>
<evidence type="ECO:0000313" key="4">
    <source>
        <dbReference type="EMBL" id="CAH0380258.1"/>
    </source>
</evidence>
<accession>A0A8J2T364</accession>
<name>A0A8J2T364_9STRA</name>